<protein>
    <submittedName>
        <fullName evidence="10">Acyl-CoA dehydrogenase</fullName>
    </submittedName>
</protein>
<dbReference type="InterPro" id="IPR006089">
    <property type="entry name" value="Acyl-CoA_DH_CS"/>
</dbReference>
<dbReference type="PANTHER" id="PTHR43884:SF40">
    <property type="entry name" value="ACYL-COA DEHYDROGENASE"/>
    <property type="match status" value="1"/>
</dbReference>
<dbReference type="FunFam" id="1.20.140.10:FF:000001">
    <property type="entry name" value="Acyl-CoA dehydrogenase"/>
    <property type="match status" value="1"/>
</dbReference>
<feature type="domain" description="Acyl-CoA dehydrogenase/oxidase C-terminal" evidence="7">
    <location>
        <begin position="230"/>
        <end position="378"/>
    </location>
</feature>
<sequence length="379" mass="40947">MRRQHYEAGHEEYRSAFRGFLQREVVPRQERWLAQGIVDRDVWRSAGEHGFLLPWAEERHGGLGLTGFRYEQVLIEELAAIGETGLAIPLHSAVVAPYLAAHGTPEQRDRWLPGAVSGDVVLALAITEPGTGSDVAGMTTRAERDGDHWVLTGSKTFISNGVHADLVIVAARTDPEQRHAVGLFLVEAGAPGFARGRKLDKLGLRSQDTAELFFDGVRVGPEGVLGDPARGFGAIMGMFAQERLTVAAGCVAGAEAALGLAVEHAKGREAFGRPLAKFQDTRFRLAQMRTEVDVARAFVDRCALAHEVGDLGPADAAEAKLFASEVLGRVADEAVQIHGGTGFMWEHPVCRAYADARVQRIYAGTSEIMKEIIGRALLG</sequence>
<feature type="domain" description="Acyl-CoA dehydrogenase/oxidase N-terminal" evidence="9">
    <location>
        <begin position="10"/>
        <end position="119"/>
    </location>
</feature>
<dbReference type="GO" id="GO:0003995">
    <property type="term" value="F:acyl-CoA dehydrogenase activity"/>
    <property type="evidence" value="ECO:0007669"/>
    <property type="project" value="InterPro"/>
</dbReference>
<name>A0A1M5H4A8_STRHI</name>
<dbReference type="AlphaFoldDB" id="A0A1M5H4A8"/>
<evidence type="ECO:0000256" key="5">
    <source>
        <dbReference type="ARBA" id="ARBA00023002"/>
    </source>
</evidence>
<dbReference type="Pfam" id="PF02771">
    <property type="entry name" value="Acyl-CoA_dh_N"/>
    <property type="match status" value="1"/>
</dbReference>
<keyword evidence="5 6" id="KW-0560">Oxidoreductase</keyword>
<feature type="domain" description="Acyl-CoA oxidase/dehydrogenase middle" evidence="8">
    <location>
        <begin position="123"/>
        <end position="217"/>
    </location>
</feature>
<evidence type="ECO:0000256" key="1">
    <source>
        <dbReference type="ARBA" id="ARBA00001974"/>
    </source>
</evidence>
<dbReference type="PANTHER" id="PTHR43884">
    <property type="entry name" value="ACYL-COA DEHYDROGENASE"/>
    <property type="match status" value="1"/>
</dbReference>
<evidence type="ECO:0000256" key="2">
    <source>
        <dbReference type="ARBA" id="ARBA00009347"/>
    </source>
</evidence>
<keyword evidence="3 6" id="KW-0285">Flavoprotein</keyword>
<dbReference type="SUPFAM" id="SSF56645">
    <property type="entry name" value="Acyl-CoA dehydrogenase NM domain-like"/>
    <property type="match status" value="1"/>
</dbReference>
<dbReference type="InterPro" id="IPR006091">
    <property type="entry name" value="Acyl-CoA_Oxase/DH_mid-dom"/>
</dbReference>
<gene>
    <name evidence="10" type="ORF">SAMN05444320_106388</name>
</gene>
<dbReference type="InterPro" id="IPR013786">
    <property type="entry name" value="AcylCoA_DH/ox_N"/>
</dbReference>
<dbReference type="Pfam" id="PF00441">
    <property type="entry name" value="Acyl-CoA_dh_1"/>
    <property type="match status" value="1"/>
</dbReference>
<dbReference type="RefSeq" id="WP_073486152.1">
    <property type="nucleotide sequence ID" value="NZ_FQVN01000006.1"/>
</dbReference>
<dbReference type="SUPFAM" id="SSF47203">
    <property type="entry name" value="Acyl-CoA dehydrogenase C-terminal domain-like"/>
    <property type="match status" value="1"/>
</dbReference>
<evidence type="ECO:0000313" key="10">
    <source>
        <dbReference type="EMBL" id="SHG10552.1"/>
    </source>
</evidence>
<dbReference type="InterPro" id="IPR037069">
    <property type="entry name" value="AcylCoA_DH/ox_N_sf"/>
</dbReference>
<evidence type="ECO:0000259" key="9">
    <source>
        <dbReference type="Pfam" id="PF02771"/>
    </source>
</evidence>
<evidence type="ECO:0000256" key="3">
    <source>
        <dbReference type="ARBA" id="ARBA00022630"/>
    </source>
</evidence>
<accession>A0A1M5H4A8</accession>
<dbReference type="Proteomes" id="UP000184501">
    <property type="component" value="Unassembled WGS sequence"/>
</dbReference>
<dbReference type="Gene3D" id="2.40.110.10">
    <property type="entry name" value="Butyryl-CoA Dehydrogenase, subunit A, domain 2"/>
    <property type="match status" value="1"/>
</dbReference>
<dbReference type="InterPro" id="IPR046373">
    <property type="entry name" value="Acyl-CoA_Oxase/DH_mid-dom_sf"/>
</dbReference>
<dbReference type="OrthoDB" id="8876745at2"/>
<evidence type="ECO:0000256" key="6">
    <source>
        <dbReference type="RuleBase" id="RU362125"/>
    </source>
</evidence>
<dbReference type="InterPro" id="IPR036250">
    <property type="entry name" value="AcylCo_DH-like_C"/>
</dbReference>
<evidence type="ECO:0000259" key="7">
    <source>
        <dbReference type="Pfam" id="PF00441"/>
    </source>
</evidence>
<organism evidence="10 11">
    <name type="scientific">Streptoalloteichus hindustanus</name>
    <dbReference type="NCBI Taxonomy" id="2017"/>
    <lineage>
        <taxon>Bacteria</taxon>
        <taxon>Bacillati</taxon>
        <taxon>Actinomycetota</taxon>
        <taxon>Actinomycetes</taxon>
        <taxon>Pseudonocardiales</taxon>
        <taxon>Pseudonocardiaceae</taxon>
        <taxon>Streptoalloteichus</taxon>
    </lineage>
</organism>
<dbReference type="EMBL" id="FQVN01000006">
    <property type="protein sequence ID" value="SHG10552.1"/>
    <property type="molecule type" value="Genomic_DNA"/>
</dbReference>
<comment type="similarity">
    <text evidence="2 6">Belongs to the acyl-CoA dehydrogenase family.</text>
</comment>
<reference evidence="10 11" key="1">
    <citation type="submission" date="2016-11" db="EMBL/GenBank/DDBJ databases">
        <authorList>
            <person name="Jaros S."/>
            <person name="Januszkiewicz K."/>
            <person name="Wedrychowicz H."/>
        </authorList>
    </citation>
    <scope>NUCLEOTIDE SEQUENCE [LARGE SCALE GENOMIC DNA]</scope>
    <source>
        <strain evidence="10 11">DSM 44523</strain>
    </source>
</reference>
<evidence type="ECO:0000256" key="4">
    <source>
        <dbReference type="ARBA" id="ARBA00022827"/>
    </source>
</evidence>
<dbReference type="InterPro" id="IPR009075">
    <property type="entry name" value="AcylCo_DH/oxidase_C"/>
</dbReference>
<dbReference type="Pfam" id="PF02770">
    <property type="entry name" value="Acyl-CoA_dh_M"/>
    <property type="match status" value="1"/>
</dbReference>
<dbReference type="FunFam" id="2.40.110.10:FF:000002">
    <property type="entry name" value="Acyl-CoA dehydrogenase fadE12"/>
    <property type="match status" value="1"/>
</dbReference>
<dbReference type="PROSITE" id="PS00073">
    <property type="entry name" value="ACYL_COA_DH_2"/>
    <property type="match status" value="1"/>
</dbReference>
<dbReference type="STRING" id="2017.SAMN05444320_106388"/>
<dbReference type="Gene3D" id="1.20.140.10">
    <property type="entry name" value="Butyryl-CoA Dehydrogenase, subunit A, domain 3"/>
    <property type="match status" value="1"/>
</dbReference>
<keyword evidence="4 6" id="KW-0274">FAD</keyword>
<comment type="cofactor">
    <cofactor evidence="1 6">
        <name>FAD</name>
        <dbReference type="ChEBI" id="CHEBI:57692"/>
    </cofactor>
</comment>
<dbReference type="InterPro" id="IPR009100">
    <property type="entry name" value="AcylCoA_DH/oxidase_NM_dom_sf"/>
</dbReference>
<keyword evidence="11" id="KW-1185">Reference proteome</keyword>
<dbReference type="Gene3D" id="1.10.540.10">
    <property type="entry name" value="Acyl-CoA dehydrogenase/oxidase, N-terminal domain"/>
    <property type="match status" value="1"/>
</dbReference>
<proteinExistence type="inferred from homology"/>
<evidence type="ECO:0000313" key="11">
    <source>
        <dbReference type="Proteomes" id="UP000184501"/>
    </source>
</evidence>
<dbReference type="GO" id="GO:0050660">
    <property type="term" value="F:flavin adenine dinucleotide binding"/>
    <property type="evidence" value="ECO:0007669"/>
    <property type="project" value="InterPro"/>
</dbReference>
<evidence type="ECO:0000259" key="8">
    <source>
        <dbReference type="Pfam" id="PF02770"/>
    </source>
</evidence>